<evidence type="ECO:0000313" key="2">
    <source>
        <dbReference type="Proteomes" id="UP000077315"/>
    </source>
</evidence>
<sequence length="266" mass="31397">MSFDEKTGVFKIKRNRVTSSYKLWKVPDGGEDNRTPLERLYHFLFKDEGDNLNKYFDGTPEGETFVTTKTMIIDDCREYFAEQGIDQPAAQIKTRINYLIDKQYLPALNLMRHSEEFPSHYRKLEEICPEFFRINEIRRPGETESPCISNSGTPFDFANEYGLSSASRKKKISGKKRDLTDAQLDEERRKDTEKKLKVVDATTKAWRDEKFALQKAHFFKAREDRLKKEAFEADVKMIFEMASLFSWSEEKVQEEYEKRCNKRNND</sequence>
<gene>
    <name evidence="1" type="ORF">PHYBLDRAFT_148686</name>
</gene>
<evidence type="ECO:0000313" key="1">
    <source>
        <dbReference type="EMBL" id="OAD70130.1"/>
    </source>
</evidence>
<dbReference type="VEuPathDB" id="FungiDB:PHYBLDRAFT_148686"/>
<dbReference type="InParanoid" id="A0A163DB88"/>
<name>A0A163DB88_PHYB8</name>
<proteinExistence type="predicted"/>
<organism evidence="1 2">
    <name type="scientific">Phycomyces blakesleeanus (strain ATCC 8743b / DSM 1359 / FGSC 10004 / NBRC 33097 / NRRL 1555)</name>
    <dbReference type="NCBI Taxonomy" id="763407"/>
    <lineage>
        <taxon>Eukaryota</taxon>
        <taxon>Fungi</taxon>
        <taxon>Fungi incertae sedis</taxon>
        <taxon>Mucoromycota</taxon>
        <taxon>Mucoromycotina</taxon>
        <taxon>Mucoromycetes</taxon>
        <taxon>Mucorales</taxon>
        <taxon>Phycomycetaceae</taxon>
        <taxon>Phycomyces</taxon>
    </lineage>
</organism>
<evidence type="ECO:0008006" key="3">
    <source>
        <dbReference type="Google" id="ProtNLM"/>
    </source>
</evidence>
<dbReference type="Proteomes" id="UP000077315">
    <property type="component" value="Unassembled WGS sequence"/>
</dbReference>
<dbReference type="EMBL" id="KV440989">
    <property type="protein sequence ID" value="OAD70130.1"/>
    <property type="molecule type" value="Genomic_DNA"/>
</dbReference>
<dbReference type="GeneID" id="28993040"/>
<reference evidence="2" key="1">
    <citation type="submission" date="2015-06" db="EMBL/GenBank/DDBJ databases">
        <title>Expansion of signal transduction pathways in fungi by whole-genome duplication.</title>
        <authorList>
            <consortium name="DOE Joint Genome Institute"/>
            <person name="Corrochano L.M."/>
            <person name="Kuo A."/>
            <person name="Marcet-Houben M."/>
            <person name="Polaino S."/>
            <person name="Salamov A."/>
            <person name="Villalobos J.M."/>
            <person name="Alvarez M.I."/>
            <person name="Avalos J."/>
            <person name="Benito E.P."/>
            <person name="Benoit I."/>
            <person name="Burger G."/>
            <person name="Camino L.P."/>
            <person name="Canovas D."/>
            <person name="Cerda-Olmedo E."/>
            <person name="Cheng J.-F."/>
            <person name="Dominguez A."/>
            <person name="Elias M."/>
            <person name="Eslava A.P."/>
            <person name="Glaser F."/>
            <person name="Grimwood J."/>
            <person name="Gutierrez G."/>
            <person name="Heitman J."/>
            <person name="Henrissat B."/>
            <person name="Iturriaga E.A."/>
            <person name="Lang B.F."/>
            <person name="Lavin J.L."/>
            <person name="Lee S."/>
            <person name="Li W."/>
            <person name="Lindquist E."/>
            <person name="Lopez-Garcia S."/>
            <person name="Luque E.M."/>
            <person name="Marcos A.T."/>
            <person name="Martin J."/>
            <person name="McCluskey K."/>
            <person name="Medina H.R."/>
            <person name="Miralles-Duran A."/>
            <person name="Miyazaki A."/>
            <person name="Munoz-Torres E."/>
            <person name="Oguiza J.A."/>
            <person name="Ohm R."/>
            <person name="Olmedo M."/>
            <person name="Orejas M."/>
            <person name="Ortiz-Castellanos L."/>
            <person name="Pisabarro A.G."/>
            <person name="Rodriguez-Romero J."/>
            <person name="Ruiz-Herrera J."/>
            <person name="Ruiz-Vazquez R."/>
            <person name="Sanz C."/>
            <person name="Schackwitz W."/>
            <person name="Schmutz J."/>
            <person name="Shahriari M."/>
            <person name="Shelest E."/>
            <person name="Silva-Franco F."/>
            <person name="Soanes D."/>
            <person name="Syed K."/>
            <person name="Tagua V.G."/>
            <person name="Talbot N.J."/>
            <person name="Thon M."/>
            <person name="De vries R.P."/>
            <person name="Wiebenga A."/>
            <person name="Yadav J.S."/>
            <person name="Braun E.L."/>
            <person name="Baker S."/>
            <person name="Garre V."/>
            <person name="Horwitz B."/>
            <person name="Torres-Martinez S."/>
            <person name="Idnurm A."/>
            <person name="Herrera-Estrella A."/>
            <person name="Gabaldon T."/>
            <person name="Grigoriev I.V."/>
        </authorList>
    </citation>
    <scope>NUCLEOTIDE SEQUENCE [LARGE SCALE GENOMIC DNA]</scope>
    <source>
        <strain evidence="2">NRRL 1555(-)</strain>
    </source>
</reference>
<keyword evidence="2" id="KW-1185">Reference proteome</keyword>
<protein>
    <recommendedName>
        <fullName evidence="3">No apical meristem-associated C-terminal domain-containing protein</fullName>
    </recommendedName>
</protein>
<dbReference type="AlphaFoldDB" id="A0A163DB88"/>
<accession>A0A163DB88</accession>
<dbReference type="RefSeq" id="XP_018288170.1">
    <property type="nucleotide sequence ID" value="XM_018432134.1"/>
</dbReference>